<evidence type="ECO:0000256" key="1">
    <source>
        <dbReference type="SAM" id="MobiDB-lite"/>
    </source>
</evidence>
<accession>A0A4P6P6B5</accession>
<evidence type="ECO:0000259" key="2">
    <source>
        <dbReference type="SMART" id="SM00382"/>
    </source>
</evidence>
<feature type="region of interest" description="Disordered" evidence="1">
    <location>
        <begin position="443"/>
        <end position="489"/>
    </location>
</feature>
<dbReference type="OrthoDB" id="5593847at2"/>
<dbReference type="GO" id="GO:0005524">
    <property type="term" value="F:ATP binding"/>
    <property type="evidence" value="ECO:0007669"/>
    <property type="project" value="UniProtKB-KW"/>
</dbReference>
<dbReference type="Proteomes" id="UP000290244">
    <property type="component" value="Chromosome"/>
</dbReference>
<dbReference type="InterPro" id="IPR027417">
    <property type="entry name" value="P-loop_NTPase"/>
</dbReference>
<feature type="compositionally biased region" description="Basic residues" evidence="1">
    <location>
        <begin position="477"/>
        <end position="488"/>
    </location>
</feature>
<reference evidence="3 4" key="1">
    <citation type="submission" date="2018-12" db="EMBL/GenBank/DDBJ databases">
        <title>Complete genome of Litorilituus sediminis.</title>
        <authorList>
            <person name="Liu A."/>
            <person name="Rong J."/>
        </authorList>
    </citation>
    <scope>NUCLEOTIDE SEQUENCE [LARGE SCALE GENOMIC DNA]</scope>
    <source>
        <strain evidence="3 4">JCM 17549</strain>
    </source>
</reference>
<sequence length="520" mass="58468">MTNITYISHPNPSCKGNPLIEGLGYPMLQEEVEKACDDGVTQLGTLDDVPVQYHSYYIRSAIDNLAECYIARDEVYALYEKLRRMIEAGYKNRNPADAAFKNKMITAVHQDGKNQQEAFHLKAITGQDIDSMLRANGSFLLAGLSGAGKTSLMVRILQLMQQELYHSTYIDPDGNEIEIEELQIPYLYVQIHNRKGQKAFLKTVIEAIQVATKIPYLTRDVKNGDSVDDLIRLVRKLMLKHNVGILVIDEAQNIAPNVAADNDNKVLISNEKTSIKFIEEIFNRIGVPLFFIGTLSTLKLFGKDVTISRRTLIDGSLLLLGADVEGGFWNRFFKEINLCHLLDGKHDPEEHLKRHLHSLTQGIPAIAISLMRAALSHMSKFHKGDQGLTIKALSHVFRQQFSELHKPLKALKNEKYHLYEDLAPLADLVEINKEISKQLVESESELKNRKKDKKEQTIPDTDKEADAKVEQELDKVRKAKVKPKRKKVPVMDAKLAAKIGAKTLLKAGSGPKSSVMPENS</sequence>
<feature type="compositionally biased region" description="Basic and acidic residues" evidence="1">
    <location>
        <begin position="453"/>
        <end position="476"/>
    </location>
</feature>
<dbReference type="AlphaFoldDB" id="A0A4P6P6B5"/>
<dbReference type="Gene3D" id="3.40.50.300">
    <property type="entry name" value="P-loop containing nucleotide triphosphate hydrolases"/>
    <property type="match status" value="1"/>
</dbReference>
<keyword evidence="4" id="KW-1185">Reference proteome</keyword>
<dbReference type="EMBL" id="CP034759">
    <property type="protein sequence ID" value="QBG37256.1"/>
    <property type="molecule type" value="Genomic_DNA"/>
</dbReference>
<dbReference type="GO" id="GO:0016887">
    <property type="term" value="F:ATP hydrolysis activity"/>
    <property type="evidence" value="ECO:0007669"/>
    <property type="project" value="InterPro"/>
</dbReference>
<gene>
    <name evidence="3" type="ORF">EMK97_16700</name>
</gene>
<keyword evidence="3" id="KW-0067">ATP-binding</keyword>
<evidence type="ECO:0000313" key="3">
    <source>
        <dbReference type="EMBL" id="QBG37256.1"/>
    </source>
</evidence>
<keyword evidence="3" id="KW-0547">Nucleotide-binding</keyword>
<dbReference type="SUPFAM" id="SSF52540">
    <property type="entry name" value="P-loop containing nucleoside triphosphate hydrolases"/>
    <property type="match status" value="1"/>
</dbReference>
<feature type="domain" description="AAA+ ATPase" evidence="2">
    <location>
        <begin position="135"/>
        <end position="317"/>
    </location>
</feature>
<organism evidence="3 4">
    <name type="scientific">Litorilituus sediminis</name>
    <dbReference type="NCBI Taxonomy" id="718192"/>
    <lineage>
        <taxon>Bacteria</taxon>
        <taxon>Pseudomonadati</taxon>
        <taxon>Pseudomonadota</taxon>
        <taxon>Gammaproteobacteria</taxon>
        <taxon>Alteromonadales</taxon>
        <taxon>Colwelliaceae</taxon>
        <taxon>Litorilituus</taxon>
    </lineage>
</organism>
<dbReference type="KEGG" id="lsd:EMK97_16700"/>
<protein>
    <submittedName>
        <fullName evidence="3">ATP-binding protein</fullName>
    </submittedName>
</protein>
<evidence type="ECO:0000313" key="4">
    <source>
        <dbReference type="Proteomes" id="UP000290244"/>
    </source>
</evidence>
<dbReference type="SMART" id="SM00382">
    <property type="entry name" value="AAA"/>
    <property type="match status" value="1"/>
</dbReference>
<dbReference type="RefSeq" id="WP_130603922.1">
    <property type="nucleotide sequence ID" value="NZ_CP034759.1"/>
</dbReference>
<dbReference type="Pfam" id="PF13401">
    <property type="entry name" value="AAA_22"/>
    <property type="match status" value="1"/>
</dbReference>
<dbReference type="InterPro" id="IPR049945">
    <property type="entry name" value="AAA_22"/>
</dbReference>
<name>A0A4P6P6B5_9GAMM</name>
<dbReference type="InterPro" id="IPR003593">
    <property type="entry name" value="AAA+_ATPase"/>
</dbReference>
<proteinExistence type="predicted"/>